<reference evidence="3" key="1">
    <citation type="submission" date="2021-10" db="EMBL/GenBank/DDBJ databases">
        <title>Tropical sea cucumber genome reveals ecological adaptation and Cuvierian tubules defense mechanism.</title>
        <authorList>
            <person name="Chen T."/>
        </authorList>
    </citation>
    <scope>NUCLEOTIDE SEQUENCE</scope>
    <source>
        <strain evidence="3">Nanhai2018</strain>
        <tissue evidence="3">Muscle</tissue>
    </source>
</reference>
<organism evidence="3 4">
    <name type="scientific">Holothuria leucospilota</name>
    <name type="common">Black long sea cucumber</name>
    <name type="synonym">Mertensiothuria leucospilota</name>
    <dbReference type="NCBI Taxonomy" id="206669"/>
    <lineage>
        <taxon>Eukaryota</taxon>
        <taxon>Metazoa</taxon>
        <taxon>Echinodermata</taxon>
        <taxon>Eleutherozoa</taxon>
        <taxon>Echinozoa</taxon>
        <taxon>Holothuroidea</taxon>
        <taxon>Aspidochirotacea</taxon>
        <taxon>Aspidochirotida</taxon>
        <taxon>Holothuriidae</taxon>
        <taxon>Holothuria</taxon>
    </lineage>
</organism>
<feature type="compositionally biased region" description="Basic and acidic residues" evidence="1">
    <location>
        <begin position="82"/>
        <end position="91"/>
    </location>
</feature>
<dbReference type="OrthoDB" id="6127486at2759"/>
<dbReference type="InterPro" id="IPR051077">
    <property type="entry name" value="Ca-dependent_lectin"/>
</dbReference>
<dbReference type="EMBL" id="JAIZAY010000007">
    <property type="protein sequence ID" value="KAJ8038303.1"/>
    <property type="molecule type" value="Genomic_DNA"/>
</dbReference>
<feature type="region of interest" description="Disordered" evidence="1">
    <location>
        <begin position="22"/>
        <end position="50"/>
    </location>
</feature>
<dbReference type="PANTHER" id="PTHR24024:SF18">
    <property type="entry name" value="SHORT-CHAIN COLLAGEN C4-LIKE"/>
    <property type="match status" value="1"/>
</dbReference>
<keyword evidence="2" id="KW-0732">Signal</keyword>
<dbReference type="PANTHER" id="PTHR24024">
    <property type="entry name" value="PULMONARY SURFACTANT-ASSOCIATED PROTEIN A"/>
    <property type="match status" value="1"/>
</dbReference>
<comment type="caution">
    <text evidence="3">The sequence shown here is derived from an EMBL/GenBank/DDBJ whole genome shotgun (WGS) entry which is preliminary data.</text>
</comment>
<evidence type="ECO:0000256" key="1">
    <source>
        <dbReference type="SAM" id="MobiDB-lite"/>
    </source>
</evidence>
<sequence length="299" mass="32081">MKPGVLFMISILVLIPCCRTSGDEADETRREISERQEIQAPSRNNSGPVAEQLSYRPWQCLMCPPGSPGPRGLPGPQGFPGRDGRDGRDQISAKPTTGCNTPTDQPPTTDGSSTGATYVHWGKSNCPGQSSLVYAGVVGGKHYTQKGSGTNYLCLHSNPTYDRPRVGRGPHGAYIYGTEFEAGSFPGLPELPKESEVACSVCLANSKREVLMIPGVNSCPGAQDWTEEYHGYLMANHHDYYATEFICVDHEAEGIPRTGHDNDPSLLYMAEGVCSGNGGGLPCPPYIDGHEVTCVVCSL</sequence>
<dbReference type="GO" id="GO:0005615">
    <property type="term" value="C:extracellular space"/>
    <property type="evidence" value="ECO:0007669"/>
    <property type="project" value="TreeGrafter"/>
</dbReference>
<evidence type="ECO:0000256" key="2">
    <source>
        <dbReference type="SAM" id="SignalP"/>
    </source>
</evidence>
<dbReference type="AlphaFoldDB" id="A0A9Q1C4Y3"/>
<dbReference type="Proteomes" id="UP001152320">
    <property type="component" value="Chromosome 7"/>
</dbReference>
<proteinExistence type="predicted"/>
<feature type="compositionally biased region" description="Basic and acidic residues" evidence="1">
    <location>
        <begin position="27"/>
        <end position="37"/>
    </location>
</feature>
<feature type="compositionally biased region" description="Polar residues" evidence="1">
    <location>
        <begin position="93"/>
        <end position="116"/>
    </location>
</feature>
<keyword evidence="4" id="KW-1185">Reference proteome</keyword>
<evidence type="ECO:0000313" key="3">
    <source>
        <dbReference type="EMBL" id="KAJ8038303.1"/>
    </source>
</evidence>
<dbReference type="GO" id="GO:0005581">
    <property type="term" value="C:collagen trimer"/>
    <property type="evidence" value="ECO:0007669"/>
    <property type="project" value="UniProtKB-KW"/>
</dbReference>
<name>A0A9Q1C4Y3_HOLLE</name>
<gene>
    <name evidence="3" type="ORF">HOLleu_15686</name>
</gene>
<accession>A0A9Q1C4Y3</accession>
<protein>
    <submittedName>
        <fullName evidence="3">Short-chain collagen C4</fullName>
    </submittedName>
</protein>
<evidence type="ECO:0000313" key="4">
    <source>
        <dbReference type="Proteomes" id="UP001152320"/>
    </source>
</evidence>
<feature type="region of interest" description="Disordered" evidence="1">
    <location>
        <begin position="66"/>
        <end position="116"/>
    </location>
</feature>
<feature type="chain" id="PRO_5040264210" evidence="2">
    <location>
        <begin position="21"/>
        <end position="299"/>
    </location>
</feature>
<keyword evidence="3" id="KW-0176">Collagen</keyword>
<feature type="signal peptide" evidence="2">
    <location>
        <begin position="1"/>
        <end position="20"/>
    </location>
</feature>